<evidence type="ECO:0000256" key="6">
    <source>
        <dbReference type="ARBA" id="ARBA00038861"/>
    </source>
</evidence>
<organism evidence="14">
    <name type="scientific">uncultured Alphaproteobacteria bacterium</name>
    <dbReference type="NCBI Taxonomy" id="91750"/>
    <lineage>
        <taxon>Bacteria</taxon>
        <taxon>Pseudomonadati</taxon>
        <taxon>Pseudomonadota</taxon>
        <taxon>Alphaproteobacteria</taxon>
        <taxon>environmental samples</taxon>
    </lineage>
</organism>
<evidence type="ECO:0000256" key="11">
    <source>
        <dbReference type="HAMAP-Rule" id="MF_01547"/>
    </source>
</evidence>
<keyword evidence="2 11" id="KW-0489">Methyltransferase</keyword>
<dbReference type="PANTHER" id="PTHR10920:SF18">
    <property type="entry name" value="RRNA METHYLTRANSFERASE 2, MITOCHONDRIAL"/>
    <property type="match status" value="1"/>
</dbReference>
<feature type="binding site" evidence="11">
    <location>
        <position position="82"/>
    </location>
    <ligand>
        <name>S-adenosyl-L-methionine</name>
        <dbReference type="ChEBI" id="CHEBI:59789"/>
    </ligand>
</feature>
<keyword evidence="4 11" id="KW-0949">S-adenosyl-L-methionine</keyword>
<comment type="catalytic activity">
    <reaction evidence="10 11">
        <text>uridine(2552) in 23S rRNA + S-adenosyl-L-methionine = 2'-O-methyluridine(2552) in 23S rRNA + S-adenosyl-L-homocysteine + H(+)</text>
        <dbReference type="Rhea" id="RHEA:42720"/>
        <dbReference type="Rhea" id="RHEA-COMP:10202"/>
        <dbReference type="Rhea" id="RHEA-COMP:10203"/>
        <dbReference type="ChEBI" id="CHEBI:15378"/>
        <dbReference type="ChEBI" id="CHEBI:57856"/>
        <dbReference type="ChEBI" id="CHEBI:59789"/>
        <dbReference type="ChEBI" id="CHEBI:65315"/>
        <dbReference type="ChEBI" id="CHEBI:74478"/>
        <dbReference type="EC" id="2.1.1.166"/>
    </reaction>
</comment>
<feature type="binding site" evidence="11">
    <location>
        <position position="102"/>
    </location>
    <ligand>
        <name>S-adenosyl-L-methionine</name>
        <dbReference type="ChEBI" id="CHEBI:59789"/>
    </ligand>
</feature>
<dbReference type="SUPFAM" id="SSF53335">
    <property type="entry name" value="S-adenosyl-L-methionine-dependent methyltransferases"/>
    <property type="match status" value="1"/>
</dbReference>
<evidence type="ECO:0000256" key="8">
    <source>
        <dbReference type="ARBA" id="ARBA00041995"/>
    </source>
</evidence>
<dbReference type="GO" id="GO:0005737">
    <property type="term" value="C:cytoplasm"/>
    <property type="evidence" value="ECO:0007669"/>
    <property type="project" value="UniProtKB-SubCell"/>
</dbReference>
<evidence type="ECO:0000256" key="4">
    <source>
        <dbReference type="ARBA" id="ARBA00022691"/>
    </source>
</evidence>
<evidence type="ECO:0000256" key="2">
    <source>
        <dbReference type="ARBA" id="ARBA00022603"/>
    </source>
</evidence>
<evidence type="ECO:0000313" key="14">
    <source>
        <dbReference type="EMBL" id="QIM10725.1"/>
    </source>
</evidence>
<evidence type="ECO:0000259" key="13">
    <source>
        <dbReference type="Pfam" id="PF01728"/>
    </source>
</evidence>
<dbReference type="InterPro" id="IPR015507">
    <property type="entry name" value="rRNA-MeTfrase_E"/>
</dbReference>
<dbReference type="InterPro" id="IPR002877">
    <property type="entry name" value="RNA_MeTrfase_FtsJ_dom"/>
</dbReference>
<feature type="binding site" evidence="11">
    <location>
        <position position="84"/>
    </location>
    <ligand>
        <name>S-adenosyl-L-methionine</name>
        <dbReference type="ChEBI" id="CHEBI:59789"/>
    </ligand>
</feature>
<protein>
    <recommendedName>
        <fullName evidence="7 11">Ribosomal RNA large subunit methyltransferase E</fullName>
        <ecNumber evidence="6 11">2.1.1.166</ecNumber>
    </recommendedName>
    <alternativeName>
        <fullName evidence="9 11">23S rRNA Um2552 methyltransferase</fullName>
    </alternativeName>
    <alternativeName>
        <fullName evidence="8 11">rRNA (uridine-2'-O-)-methyltransferase</fullName>
    </alternativeName>
</protein>
<name>A0A6G8F332_9PROT</name>
<feature type="binding site" evidence="11">
    <location>
        <position position="118"/>
    </location>
    <ligand>
        <name>S-adenosyl-L-methionine</name>
        <dbReference type="ChEBI" id="CHEBI:59789"/>
    </ligand>
</feature>
<dbReference type="PANTHER" id="PTHR10920">
    <property type="entry name" value="RIBOSOMAL RNA METHYLTRANSFERASE"/>
    <property type="match status" value="1"/>
</dbReference>
<dbReference type="Pfam" id="PF01728">
    <property type="entry name" value="FtsJ"/>
    <property type="match status" value="1"/>
</dbReference>
<feature type="active site" description="Proton acceptor" evidence="11 12">
    <location>
        <position position="182"/>
    </location>
</feature>
<dbReference type="EC" id="2.1.1.166" evidence="6 11"/>
<comment type="subcellular location">
    <subcellularLocation>
        <location evidence="11">Cytoplasm</location>
    </subcellularLocation>
</comment>
<dbReference type="AlphaFoldDB" id="A0A6G8F332"/>
<keyword evidence="1 11" id="KW-0698">rRNA processing</keyword>
<dbReference type="Gene3D" id="3.40.50.150">
    <property type="entry name" value="Vaccinia Virus protein VP39"/>
    <property type="match status" value="1"/>
</dbReference>
<proteinExistence type="inferred from homology"/>
<gene>
    <name evidence="11 14" type="primary">rlmE</name>
    <name evidence="11" type="synonym">ftsJ</name>
    <name evidence="11" type="synonym">rrmJ</name>
    <name evidence="14" type="ORF">PlAlph_6170</name>
</gene>
<dbReference type="PIRSF" id="PIRSF005461">
    <property type="entry name" value="23S_rRNA_mtase"/>
    <property type="match status" value="1"/>
</dbReference>
<comment type="function">
    <text evidence="5 11">Specifically methylates the uridine in position 2552 of 23S rRNA at the 2'-O position of the ribose in the fully assembled 50S ribosomal subunit.</text>
</comment>
<comment type="similarity">
    <text evidence="11">Belongs to the class I-like SAM-binding methyltransferase superfamily. RNA methyltransferase RlmE family.</text>
</comment>
<evidence type="ECO:0000256" key="12">
    <source>
        <dbReference type="PIRSR" id="PIRSR005461-1"/>
    </source>
</evidence>
<dbReference type="EMBL" id="MN990732">
    <property type="protein sequence ID" value="QIM10725.1"/>
    <property type="molecule type" value="Genomic_DNA"/>
</dbReference>
<accession>A0A6G8F332</accession>
<dbReference type="InterPro" id="IPR050082">
    <property type="entry name" value="RNA_methyltr_RlmE"/>
</dbReference>
<feature type="binding site" evidence="11">
    <location>
        <position position="142"/>
    </location>
    <ligand>
        <name>S-adenosyl-L-methionine</name>
        <dbReference type="ChEBI" id="CHEBI:59789"/>
    </ligand>
</feature>
<dbReference type="HAMAP" id="MF_01547">
    <property type="entry name" value="RNA_methyltr_E"/>
    <property type="match status" value="1"/>
</dbReference>
<sequence length="228" mass="24877">MATKSANSIMARRGLAVKVKTAKYRKKSSNQWLLRQLNDPYVAEAQRMGYRSRAAFKLIQLDEKFKFLGKGKTIVDLGCAPGGWTQIAVQRNKGSGQVVGLDILPTDPIAGATLIQQDFTTEDAADKLKALLNGKADIVMSDMAANTTGHQQTDHLRTIALVELAYDFAKDVLNNGGIFIAKVFKGGAEADFLAEIKKNFAKVAHFKPDASRKASPEEYLVAIGFRGE</sequence>
<keyword evidence="11" id="KW-0963">Cytoplasm</keyword>
<keyword evidence="3 11" id="KW-0808">Transferase</keyword>
<evidence type="ECO:0000256" key="9">
    <source>
        <dbReference type="ARBA" id="ARBA00042745"/>
    </source>
</evidence>
<feature type="domain" description="Ribosomal RNA methyltransferase FtsJ" evidence="13">
    <location>
        <begin position="50"/>
        <end position="225"/>
    </location>
</feature>
<evidence type="ECO:0000256" key="10">
    <source>
        <dbReference type="ARBA" id="ARBA00048970"/>
    </source>
</evidence>
<evidence type="ECO:0000256" key="3">
    <source>
        <dbReference type="ARBA" id="ARBA00022679"/>
    </source>
</evidence>
<reference evidence="14" key="1">
    <citation type="journal article" date="2020" name="J. ISSAAS">
        <title>Lactobacilli and other gastrointestinal microbiota of Peromyscus leucopus, reservoir host for agents of Lyme disease and other zoonoses in North America.</title>
        <authorList>
            <person name="Milovic A."/>
            <person name="Bassam K."/>
            <person name="Shao H."/>
            <person name="Chatzistamou I."/>
            <person name="Tufts D.M."/>
            <person name="Diuk-Wasser M."/>
            <person name="Barbour A.G."/>
        </authorList>
    </citation>
    <scope>NUCLEOTIDE SEQUENCE</scope>
    <source>
        <strain evidence="14">LL90</strain>
    </source>
</reference>
<dbReference type="InterPro" id="IPR029063">
    <property type="entry name" value="SAM-dependent_MTases_sf"/>
</dbReference>
<evidence type="ECO:0000256" key="5">
    <source>
        <dbReference type="ARBA" id="ARBA00037569"/>
    </source>
</evidence>
<evidence type="ECO:0000256" key="7">
    <source>
        <dbReference type="ARBA" id="ARBA00041129"/>
    </source>
</evidence>
<dbReference type="GO" id="GO:0008650">
    <property type="term" value="F:rRNA (uridine-2'-O-)-methyltransferase activity"/>
    <property type="evidence" value="ECO:0007669"/>
    <property type="project" value="UniProtKB-UniRule"/>
</dbReference>
<evidence type="ECO:0000256" key="1">
    <source>
        <dbReference type="ARBA" id="ARBA00022552"/>
    </source>
</evidence>